<accession>A0ABR2HK19</accession>
<evidence type="ECO:0000256" key="1">
    <source>
        <dbReference type="SAM" id="MobiDB-lite"/>
    </source>
</evidence>
<feature type="compositionally biased region" description="Polar residues" evidence="1">
    <location>
        <begin position="253"/>
        <end position="265"/>
    </location>
</feature>
<feature type="region of interest" description="Disordered" evidence="1">
    <location>
        <begin position="247"/>
        <end position="334"/>
    </location>
</feature>
<proteinExistence type="predicted"/>
<comment type="caution">
    <text evidence="2">The sequence shown here is derived from an EMBL/GenBank/DDBJ whole genome shotgun (WGS) entry which is preliminary data.</text>
</comment>
<sequence length="334" mass="36754">METLGAAAAIAQLAGYSHSTVKILVELLEHMRTGSSVYQERIYEIEALREVIESLPRSTQAQSSIDSVVRSIVQISRDALSTLNSLRTKPCVLGTVLWAYSERSRVSKCFNSLESKKKDLVLYLVYDQSHILKSIDNRFQAVYPARKMPDNPNFRSDQTPDMGRTKNNLLAREQPDPRGALNIGTNGHIDKESAIRSTAVATDAAKDVLSSSKDVNIRTENGQLSGEAVDLAGIRDKDEVLNIVKAKIKPPNTGESPPEGSSQPTPFKGDGCQLQASPSGPKLTPKEAVRHGTLVRDPQKHRQQQQQQQQEDEEDDLVLVQSMTSSGTPRGRIN</sequence>
<reference evidence="2 3" key="1">
    <citation type="journal article" date="2024" name="IMA Fungus">
        <title>Apiospora arundinis, a panoply of carbohydrate-active enzymes and secondary metabolites.</title>
        <authorList>
            <person name="Sorensen T."/>
            <person name="Petersen C."/>
            <person name="Muurmann A.T."/>
            <person name="Christiansen J.V."/>
            <person name="Brundto M.L."/>
            <person name="Overgaard C.K."/>
            <person name="Boysen A.T."/>
            <person name="Wollenberg R.D."/>
            <person name="Larsen T.O."/>
            <person name="Sorensen J.L."/>
            <person name="Nielsen K.L."/>
            <person name="Sondergaard T.E."/>
        </authorList>
    </citation>
    <scope>NUCLEOTIDE SEQUENCE [LARGE SCALE GENOMIC DNA]</scope>
    <source>
        <strain evidence="2 3">AAU 773</strain>
    </source>
</reference>
<feature type="region of interest" description="Disordered" evidence="1">
    <location>
        <begin position="146"/>
        <end position="165"/>
    </location>
</feature>
<gene>
    <name evidence="2" type="ORF">PGQ11_015005</name>
</gene>
<name>A0ABR2HK19_9PEZI</name>
<evidence type="ECO:0000313" key="2">
    <source>
        <dbReference type="EMBL" id="KAK8848525.1"/>
    </source>
</evidence>
<evidence type="ECO:0008006" key="4">
    <source>
        <dbReference type="Google" id="ProtNLM"/>
    </source>
</evidence>
<keyword evidence="3" id="KW-1185">Reference proteome</keyword>
<protein>
    <recommendedName>
        <fullName evidence="4">Fungal N-terminal domain-containing protein</fullName>
    </recommendedName>
</protein>
<evidence type="ECO:0000313" key="3">
    <source>
        <dbReference type="Proteomes" id="UP001390339"/>
    </source>
</evidence>
<organism evidence="2 3">
    <name type="scientific">Apiospora arundinis</name>
    <dbReference type="NCBI Taxonomy" id="335852"/>
    <lineage>
        <taxon>Eukaryota</taxon>
        <taxon>Fungi</taxon>
        <taxon>Dikarya</taxon>
        <taxon>Ascomycota</taxon>
        <taxon>Pezizomycotina</taxon>
        <taxon>Sordariomycetes</taxon>
        <taxon>Xylariomycetidae</taxon>
        <taxon>Amphisphaeriales</taxon>
        <taxon>Apiosporaceae</taxon>
        <taxon>Apiospora</taxon>
    </lineage>
</organism>
<dbReference type="Proteomes" id="UP001390339">
    <property type="component" value="Unassembled WGS sequence"/>
</dbReference>
<dbReference type="EMBL" id="JAPCWZ010000010">
    <property type="protein sequence ID" value="KAK8848525.1"/>
    <property type="molecule type" value="Genomic_DNA"/>
</dbReference>